<dbReference type="EMBL" id="CP034928">
    <property type="protein sequence ID" value="QAA76258.1"/>
    <property type="molecule type" value="Genomic_DNA"/>
</dbReference>
<dbReference type="Proteomes" id="UP000287233">
    <property type="component" value="Chromosome"/>
</dbReference>
<name>A0A410FTL2_BIPS1</name>
<proteinExistence type="predicted"/>
<accession>A0A410FTL2</accession>
<gene>
    <name evidence="1" type="ORF">BIP78_0492</name>
</gene>
<sequence length="56" mass="6073">MERCGRFQPATGTVEATPLPLDLAVVVAPDRLAQRAPSGLPTPVGKENGRRLRCFR</sequence>
<evidence type="ECO:0000313" key="1">
    <source>
        <dbReference type="EMBL" id="QAA76258.1"/>
    </source>
</evidence>
<organism evidence="1 2">
    <name type="scientific">Bipolaricaulis sibiricus</name>
    <dbReference type="NCBI Taxonomy" id="2501609"/>
    <lineage>
        <taxon>Bacteria</taxon>
        <taxon>Candidatus Bipolaricaulota</taxon>
        <taxon>Candidatus Bipolaricaulia</taxon>
        <taxon>Candidatus Bipolaricaulales</taxon>
        <taxon>Candidatus Bipolaricaulaceae</taxon>
        <taxon>Candidatus Bipolaricaulis</taxon>
    </lineage>
</organism>
<dbReference type="KEGG" id="bih:BIP78_0492"/>
<dbReference type="AlphaFoldDB" id="A0A410FTL2"/>
<reference evidence="2" key="1">
    <citation type="submission" date="2018-12" db="EMBL/GenBank/DDBJ databases">
        <title>Complete genome sequence of an uncultured bacterium of the candidate phylum Bipolaricaulota.</title>
        <authorList>
            <person name="Kadnikov V.V."/>
            <person name="Mardanov A.V."/>
            <person name="Beletsky A.V."/>
            <person name="Frank Y.A."/>
            <person name="Karnachuk O.V."/>
            <person name="Ravin N.V."/>
        </authorList>
    </citation>
    <scope>NUCLEOTIDE SEQUENCE [LARGE SCALE GENOMIC DNA]</scope>
</reference>
<evidence type="ECO:0000313" key="2">
    <source>
        <dbReference type="Proteomes" id="UP000287233"/>
    </source>
</evidence>
<protein>
    <submittedName>
        <fullName evidence="1">Uncharacterized protein</fullName>
    </submittedName>
</protein>